<dbReference type="OrthoDB" id="1726137at2759"/>
<evidence type="ECO:0000256" key="3">
    <source>
        <dbReference type="ARBA" id="ARBA00022692"/>
    </source>
</evidence>
<comment type="catalytic activity">
    <reaction evidence="14">
        <text>Fe(II)-heme o + 2 A + H2O = Fe(II)-heme a + 2 AH2</text>
        <dbReference type="Rhea" id="RHEA:63388"/>
        <dbReference type="ChEBI" id="CHEBI:13193"/>
        <dbReference type="ChEBI" id="CHEBI:15377"/>
        <dbReference type="ChEBI" id="CHEBI:17499"/>
        <dbReference type="ChEBI" id="CHEBI:60530"/>
        <dbReference type="ChEBI" id="CHEBI:61715"/>
        <dbReference type="EC" id="1.17.99.9"/>
    </reaction>
    <physiologicalReaction direction="left-to-right" evidence="14">
        <dbReference type="Rhea" id="RHEA:63389"/>
    </physiologicalReaction>
</comment>
<keyword evidence="18" id="KW-1185">Reference proteome</keyword>
<dbReference type="OMA" id="HPRVSHY"/>
<evidence type="ECO:0000256" key="7">
    <source>
        <dbReference type="ARBA" id="ARBA00023002"/>
    </source>
</evidence>
<dbReference type="InterPro" id="IPR036010">
    <property type="entry name" value="2Fe-2S_ferredoxin-like_sf"/>
</dbReference>
<feature type="domain" description="2Fe-2S ferredoxin-type" evidence="16">
    <location>
        <begin position="521"/>
        <end position="623"/>
    </location>
</feature>
<feature type="transmembrane region" description="Helical" evidence="15">
    <location>
        <begin position="386"/>
        <end position="404"/>
    </location>
</feature>
<keyword evidence="8" id="KW-0408">Iron</keyword>
<feature type="transmembrane region" description="Helical" evidence="15">
    <location>
        <begin position="214"/>
        <end position="232"/>
    </location>
</feature>
<evidence type="ECO:0000256" key="9">
    <source>
        <dbReference type="ARBA" id="ARBA00023014"/>
    </source>
</evidence>
<dbReference type="GO" id="GO:0051537">
    <property type="term" value="F:2 iron, 2 sulfur cluster binding"/>
    <property type="evidence" value="ECO:0007669"/>
    <property type="project" value="UniProtKB-KW"/>
</dbReference>
<feature type="transmembrane region" description="Helical" evidence="15">
    <location>
        <begin position="313"/>
        <end position="336"/>
    </location>
</feature>
<dbReference type="InterPro" id="IPR001055">
    <property type="entry name" value="Adrenodoxin-like"/>
</dbReference>
<dbReference type="InterPro" id="IPR003780">
    <property type="entry name" value="COX15/CtaA_fam"/>
</dbReference>
<dbReference type="PANTHER" id="PTHR23289">
    <property type="entry name" value="CYTOCHROME C OXIDASE ASSEMBLY PROTEIN COX15"/>
    <property type="match status" value="1"/>
</dbReference>
<feature type="transmembrane region" description="Helical" evidence="15">
    <location>
        <begin position="252"/>
        <end position="276"/>
    </location>
</feature>
<sequence length="632" mass="69880">MNPLWFSRPPISRNALQLAGKRLSTGVFCRSSFLLQKSVLNRTYFGKSSLSQKRVPFDFTFPRPSCFGSLNKGRFIATDAHLETSKKFVKTDNIPSKKVAFWLLGSSALVLAIVVVGGITRLTESGLSITEWKPVSGVIPPLTSEQWDQEFELYKQSPEFQKLNSRMTVDEFKHIFFWEWFHRVLGRGIGLLIAVPSFYMLARGKSSPWLKRRLLGLTGLVALQGVIGWWMVKSGLSKQLLEDGSHPRVSHYRLATHLAAAVALYIGLVWTGHGILQRHAFLKSLKNGTFSSINNMVTSVKSMKGLRLGASSLVGLILTTLLSGALVAGLDAGMIYCTFPAMGEGRLAPPKEELFDVRYSRKDDHSDLYWRNMLDNPSLVQLQHRALAVTTFLTACGIFLYVQLKKRTLPKKISTSVSIATGALTAQAGLGILTLIHVVPVPLAVLHQAGSLVALTAALSMVQRLYPEFAFRNVRSWANPVSSSPSSTKPVTNALNQKRTFHSFPVLRHSASQKPAPGTGIKVYFVTPEGREVLIEGNEGDSILDLAHSNNIDLEGACEGSVACSTCHVVVDPEHYELLEAPEEDEEDMLDLAFGLEETSRLGCQVILRKDLDGIRVRIPSQTRNIRLERTK</sequence>
<evidence type="ECO:0000256" key="15">
    <source>
        <dbReference type="SAM" id="Phobius"/>
    </source>
</evidence>
<evidence type="ECO:0000259" key="16">
    <source>
        <dbReference type="PROSITE" id="PS51085"/>
    </source>
</evidence>
<gene>
    <name evidence="17" type="ORF">SOCG_00572</name>
</gene>
<dbReference type="GO" id="GO:0016653">
    <property type="term" value="F:oxidoreductase activity, acting on NAD(P)H, heme protein as acceptor"/>
    <property type="evidence" value="ECO:0007669"/>
    <property type="project" value="TreeGrafter"/>
</dbReference>
<comment type="cofactor">
    <cofactor evidence="12">
        <name>[2Fe-2S] cluster</name>
        <dbReference type="ChEBI" id="CHEBI:190135"/>
    </cofactor>
</comment>
<dbReference type="EMBL" id="KE503207">
    <property type="protein sequence ID" value="EPX72810.1"/>
    <property type="molecule type" value="Genomic_DNA"/>
</dbReference>
<keyword evidence="6 15" id="KW-1133">Transmembrane helix</keyword>
<feature type="transmembrane region" description="Helical" evidence="15">
    <location>
        <begin position="99"/>
        <end position="119"/>
    </location>
</feature>
<keyword evidence="3 15" id="KW-0812">Transmembrane</keyword>
<accession>S9R350</accession>
<dbReference type="HAMAP" id="MF_01665">
    <property type="entry name" value="HemeA_synth_type2"/>
    <property type="match status" value="1"/>
</dbReference>
<dbReference type="GO" id="GO:0005759">
    <property type="term" value="C:mitochondrial matrix"/>
    <property type="evidence" value="ECO:0007669"/>
    <property type="project" value="EnsemblFungi"/>
</dbReference>
<evidence type="ECO:0000256" key="2">
    <source>
        <dbReference type="ARBA" id="ARBA00004141"/>
    </source>
</evidence>
<keyword evidence="9" id="KW-0411">Iron-sulfur</keyword>
<dbReference type="GO" id="GO:0120547">
    <property type="term" value="F:heme A synthase activity"/>
    <property type="evidence" value="ECO:0007669"/>
    <property type="project" value="UniProtKB-EC"/>
</dbReference>
<evidence type="ECO:0000256" key="13">
    <source>
        <dbReference type="ARBA" id="ARBA00044501"/>
    </source>
</evidence>
<dbReference type="InterPro" id="IPR001041">
    <property type="entry name" value="2Fe-2S_ferredoxin-type"/>
</dbReference>
<dbReference type="Pfam" id="PF00111">
    <property type="entry name" value="Fer2"/>
    <property type="match status" value="1"/>
</dbReference>
<feature type="transmembrane region" description="Helical" evidence="15">
    <location>
        <begin position="184"/>
        <end position="202"/>
    </location>
</feature>
<feature type="transmembrane region" description="Helical" evidence="15">
    <location>
        <begin position="445"/>
        <end position="466"/>
    </location>
</feature>
<evidence type="ECO:0000256" key="4">
    <source>
        <dbReference type="ARBA" id="ARBA00022714"/>
    </source>
</evidence>
<keyword evidence="4" id="KW-0001">2Fe-2S</keyword>
<comment type="pathway">
    <text evidence="13">Porphyrin-containing compound metabolism; heme A biosynthesis; heme A from heme O: step 1/1.</text>
</comment>
<name>S9R350_SCHOY</name>
<evidence type="ECO:0000256" key="5">
    <source>
        <dbReference type="ARBA" id="ARBA00022723"/>
    </source>
</evidence>
<dbReference type="PANTHER" id="PTHR23289:SF2">
    <property type="entry name" value="CYTOCHROME C OXIDASE ASSEMBLY PROTEIN COX15 HOMOLOG"/>
    <property type="match status" value="1"/>
</dbReference>
<dbReference type="eggNOG" id="KOG2725">
    <property type="taxonomic scope" value="Eukaryota"/>
</dbReference>
<dbReference type="CDD" id="cd00207">
    <property type="entry name" value="fer2"/>
    <property type="match status" value="1"/>
</dbReference>
<dbReference type="PROSITE" id="PS51085">
    <property type="entry name" value="2FE2S_FER_2"/>
    <property type="match status" value="1"/>
</dbReference>
<dbReference type="Pfam" id="PF02628">
    <property type="entry name" value="COX15-CtaA"/>
    <property type="match status" value="1"/>
</dbReference>
<evidence type="ECO:0000256" key="8">
    <source>
        <dbReference type="ARBA" id="ARBA00023004"/>
    </source>
</evidence>
<evidence type="ECO:0000256" key="12">
    <source>
        <dbReference type="ARBA" id="ARBA00034078"/>
    </source>
</evidence>
<dbReference type="Proteomes" id="UP000016088">
    <property type="component" value="Unassembled WGS sequence"/>
</dbReference>
<evidence type="ECO:0000256" key="10">
    <source>
        <dbReference type="ARBA" id="ARBA00023133"/>
    </source>
</evidence>
<protein>
    <submittedName>
        <fullName evidence="17">Type I ferredoxin Etp1/cytochrome oxidase cofactor Cox15</fullName>
    </submittedName>
</protein>
<dbReference type="InterPro" id="IPR018298">
    <property type="entry name" value="Adrenodoxin_Fe-S_BS"/>
</dbReference>
<reference evidence="17 18" key="1">
    <citation type="journal article" date="2011" name="Science">
        <title>Comparative functional genomics of the fission yeasts.</title>
        <authorList>
            <person name="Rhind N."/>
            <person name="Chen Z."/>
            <person name="Yassour M."/>
            <person name="Thompson D.A."/>
            <person name="Haas B.J."/>
            <person name="Habib N."/>
            <person name="Wapinski I."/>
            <person name="Roy S."/>
            <person name="Lin M.F."/>
            <person name="Heiman D.I."/>
            <person name="Young S.K."/>
            <person name="Furuya K."/>
            <person name="Guo Y."/>
            <person name="Pidoux A."/>
            <person name="Chen H.M."/>
            <person name="Robbertse B."/>
            <person name="Goldberg J.M."/>
            <person name="Aoki K."/>
            <person name="Bayne E.H."/>
            <person name="Berlin A.M."/>
            <person name="Desjardins C.A."/>
            <person name="Dobbs E."/>
            <person name="Dukaj L."/>
            <person name="Fan L."/>
            <person name="FitzGerald M.G."/>
            <person name="French C."/>
            <person name="Gujja S."/>
            <person name="Hansen K."/>
            <person name="Keifenheim D."/>
            <person name="Levin J.Z."/>
            <person name="Mosher R.A."/>
            <person name="Mueller C.A."/>
            <person name="Pfiffner J."/>
            <person name="Priest M."/>
            <person name="Russ C."/>
            <person name="Smialowska A."/>
            <person name="Swoboda P."/>
            <person name="Sykes S.M."/>
            <person name="Vaughn M."/>
            <person name="Vengrova S."/>
            <person name="Yoder R."/>
            <person name="Zeng Q."/>
            <person name="Allshire R."/>
            <person name="Baulcombe D."/>
            <person name="Birren B.W."/>
            <person name="Brown W."/>
            <person name="Ekwall K."/>
            <person name="Kellis M."/>
            <person name="Leatherwood J."/>
            <person name="Levin H."/>
            <person name="Margalit H."/>
            <person name="Martienssen R."/>
            <person name="Nieduszynski C.A."/>
            <person name="Spatafora J.W."/>
            <person name="Friedman N."/>
            <person name="Dalgaard J.Z."/>
            <person name="Baumann P."/>
            <person name="Niki H."/>
            <person name="Regev A."/>
            <person name="Nusbaum C."/>
        </authorList>
    </citation>
    <scope>NUCLEOTIDE SEQUENCE [LARGE SCALE GENOMIC DNA]</scope>
    <source>
        <strain evidence="18">yFS286</strain>
    </source>
</reference>
<keyword evidence="11 15" id="KW-0472">Membrane</keyword>
<evidence type="ECO:0000313" key="17">
    <source>
        <dbReference type="EMBL" id="EPX72810.1"/>
    </source>
</evidence>
<dbReference type="PROSITE" id="PS00814">
    <property type="entry name" value="ADX"/>
    <property type="match status" value="1"/>
</dbReference>
<dbReference type="HOGENOM" id="CLU_017627_3_0_1"/>
<dbReference type="InterPro" id="IPR012675">
    <property type="entry name" value="Beta-grasp_dom_sf"/>
</dbReference>
<dbReference type="GO" id="GO:0046872">
    <property type="term" value="F:metal ion binding"/>
    <property type="evidence" value="ECO:0007669"/>
    <property type="project" value="UniProtKB-KW"/>
</dbReference>
<keyword evidence="10" id="KW-0350">Heme biosynthesis</keyword>
<evidence type="ECO:0000256" key="1">
    <source>
        <dbReference type="ARBA" id="ARBA00001970"/>
    </source>
</evidence>
<organism evidence="17 18">
    <name type="scientific">Schizosaccharomyces octosporus (strain yFS286)</name>
    <name type="common">Fission yeast</name>
    <name type="synonym">Octosporomyces octosporus</name>
    <dbReference type="NCBI Taxonomy" id="483514"/>
    <lineage>
        <taxon>Eukaryota</taxon>
        <taxon>Fungi</taxon>
        <taxon>Dikarya</taxon>
        <taxon>Ascomycota</taxon>
        <taxon>Taphrinomycotina</taxon>
        <taxon>Schizosaccharomycetes</taxon>
        <taxon>Schizosaccharomycetales</taxon>
        <taxon>Schizosaccharomycetaceae</taxon>
        <taxon>Schizosaccharomyces</taxon>
    </lineage>
</organism>
<dbReference type="GeneID" id="25029556"/>
<evidence type="ECO:0000256" key="11">
    <source>
        <dbReference type="ARBA" id="ARBA00023136"/>
    </source>
</evidence>
<dbReference type="SUPFAM" id="SSF54292">
    <property type="entry name" value="2Fe-2S ferredoxin-like"/>
    <property type="match status" value="1"/>
</dbReference>
<dbReference type="Gene3D" id="3.10.20.30">
    <property type="match status" value="1"/>
</dbReference>
<dbReference type="PRINTS" id="PR00355">
    <property type="entry name" value="ADRENODOXIN"/>
</dbReference>
<feature type="transmembrane region" description="Helical" evidence="15">
    <location>
        <begin position="416"/>
        <end position="439"/>
    </location>
</feature>
<dbReference type="GO" id="GO:0005743">
    <property type="term" value="C:mitochondrial inner membrane"/>
    <property type="evidence" value="ECO:0007669"/>
    <property type="project" value="EnsemblFungi"/>
</dbReference>
<keyword evidence="5" id="KW-0479">Metal-binding</keyword>
<dbReference type="RefSeq" id="XP_013018446.1">
    <property type="nucleotide sequence ID" value="XM_013162992.1"/>
</dbReference>
<dbReference type="eggNOG" id="KOG3309">
    <property type="taxonomic scope" value="Eukaryota"/>
</dbReference>
<evidence type="ECO:0000256" key="6">
    <source>
        <dbReference type="ARBA" id="ARBA00022989"/>
    </source>
</evidence>
<proteinExistence type="inferred from homology"/>
<comment type="subcellular location">
    <subcellularLocation>
        <location evidence="2">Membrane</location>
        <topology evidence="2">Multi-pass membrane protein</topology>
    </subcellularLocation>
</comment>
<dbReference type="AlphaFoldDB" id="S9R350"/>
<evidence type="ECO:0000313" key="18">
    <source>
        <dbReference type="Proteomes" id="UP000016088"/>
    </source>
</evidence>
<keyword evidence="7" id="KW-0560">Oxidoreductase</keyword>
<dbReference type="GO" id="GO:0006784">
    <property type="term" value="P:heme A biosynthetic process"/>
    <property type="evidence" value="ECO:0007669"/>
    <property type="project" value="EnsemblFungi"/>
</dbReference>
<dbReference type="VEuPathDB" id="FungiDB:SOCG_00572"/>
<dbReference type="GO" id="GO:0140647">
    <property type="term" value="P:P450-containing electron transport chain"/>
    <property type="evidence" value="ECO:0007669"/>
    <property type="project" value="InterPro"/>
</dbReference>
<dbReference type="InterPro" id="IPR023754">
    <property type="entry name" value="HemeA_Synthase_type2"/>
</dbReference>
<evidence type="ECO:0000256" key="14">
    <source>
        <dbReference type="ARBA" id="ARBA00048044"/>
    </source>
</evidence>
<comment type="cofactor">
    <cofactor evidence="1">
        <name>heme b</name>
        <dbReference type="ChEBI" id="CHEBI:60344"/>
    </cofactor>
</comment>